<gene>
    <name evidence="1" type="ORF">BDR25DRAFT_323799</name>
</gene>
<evidence type="ECO:0000313" key="1">
    <source>
        <dbReference type="EMBL" id="KAF2473210.1"/>
    </source>
</evidence>
<reference evidence="1" key="1">
    <citation type="journal article" date="2020" name="Stud. Mycol.">
        <title>101 Dothideomycetes genomes: a test case for predicting lifestyles and emergence of pathogens.</title>
        <authorList>
            <person name="Haridas S."/>
            <person name="Albert R."/>
            <person name="Binder M."/>
            <person name="Bloem J."/>
            <person name="Labutti K."/>
            <person name="Salamov A."/>
            <person name="Andreopoulos B."/>
            <person name="Baker S."/>
            <person name="Barry K."/>
            <person name="Bills G."/>
            <person name="Bluhm B."/>
            <person name="Cannon C."/>
            <person name="Castanera R."/>
            <person name="Culley D."/>
            <person name="Daum C."/>
            <person name="Ezra D."/>
            <person name="Gonzalez J."/>
            <person name="Henrissat B."/>
            <person name="Kuo A."/>
            <person name="Liang C."/>
            <person name="Lipzen A."/>
            <person name="Lutzoni F."/>
            <person name="Magnuson J."/>
            <person name="Mondo S."/>
            <person name="Nolan M."/>
            <person name="Ohm R."/>
            <person name="Pangilinan J."/>
            <person name="Park H.-J."/>
            <person name="Ramirez L."/>
            <person name="Alfaro M."/>
            <person name="Sun H."/>
            <person name="Tritt A."/>
            <person name="Yoshinaga Y."/>
            <person name="Zwiers L.-H."/>
            <person name="Turgeon B."/>
            <person name="Goodwin S."/>
            <person name="Spatafora J."/>
            <person name="Crous P."/>
            <person name="Grigoriev I."/>
        </authorList>
    </citation>
    <scope>NUCLEOTIDE SEQUENCE</scope>
    <source>
        <strain evidence="1">ATCC 200398</strain>
    </source>
</reference>
<dbReference type="Proteomes" id="UP000799755">
    <property type="component" value="Unassembled WGS sequence"/>
</dbReference>
<organism evidence="1 2">
    <name type="scientific">Lindgomyces ingoldianus</name>
    <dbReference type="NCBI Taxonomy" id="673940"/>
    <lineage>
        <taxon>Eukaryota</taxon>
        <taxon>Fungi</taxon>
        <taxon>Dikarya</taxon>
        <taxon>Ascomycota</taxon>
        <taxon>Pezizomycotina</taxon>
        <taxon>Dothideomycetes</taxon>
        <taxon>Pleosporomycetidae</taxon>
        <taxon>Pleosporales</taxon>
        <taxon>Lindgomycetaceae</taxon>
        <taxon>Lindgomyces</taxon>
    </lineage>
</organism>
<protein>
    <submittedName>
        <fullName evidence="1">HET-domain-containing protein</fullName>
    </submittedName>
</protein>
<dbReference type="EMBL" id="MU003500">
    <property type="protein sequence ID" value="KAF2473210.1"/>
    <property type="molecule type" value="Genomic_DNA"/>
</dbReference>
<comment type="caution">
    <text evidence="1">The sequence shown here is derived from an EMBL/GenBank/DDBJ whole genome shotgun (WGS) entry which is preliminary data.</text>
</comment>
<sequence length="249" mass="29117">MSTPSADGRTTALPYLTPERKDVPINYRYLTLSHCWGSGPVYTLRSDNLDSLKLDIPFSELPQTFQDALEIDSLCIPQDNIHEWAREAERMADYYKNAVLKIAATAFAPSDTGLFISRAPDVLKPLKDIFWFARVEKAPLNKRAWVVQERYFSPRILHFGKDQLLWECQKRQASEISPNALHRTGHRGEVRLSWHRIVEEYTQASLTYQSDKLISIARMTTRFQWILGDRCIFRLWEGTFLMDLLWYRE</sequence>
<name>A0ACB6R4H4_9PLEO</name>
<accession>A0ACB6R4H4</accession>
<proteinExistence type="predicted"/>
<evidence type="ECO:0000313" key="2">
    <source>
        <dbReference type="Proteomes" id="UP000799755"/>
    </source>
</evidence>
<keyword evidence="2" id="KW-1185">Reference proteome</keyword>